<evidence type="ECO:0000256" key="3">
    <source>
        <dbReference type="ARBA" id="ARBA00023186"/>
    </source>
</evidence>
<dbReference type="SMART" id="SM01052">
    <property type="entry name" value="CAP_GLY"/>
    <property type="match status" value="1"/>
</dbReference>
<dbReference type="RefSeq" id="XP_028866988.1">
    <property type="nucleotide sequence ID" value="XM_029011155.1"/>
</dbReference>
<dbReference type="SUPFAM" id="SSF52047">
    <property type="entry name" value="RNI-like"/>
    <property type="match status" value="1"/>
</dbReference>
<evidence type="ECO:0000256" key="1">
    <source>
        <dbReference type="ARBA" id="ARBA00022614"/>
    </source>
</evidence>
<dbReference type="Gene3D" id="2.30.30.190">
    <property type="entry name" value="CAP Gly-rich-like domain"/>
    <property type="match status" value="1"/>
</dbReference>
<dbReference type="PANTHER" id="PTHR46652">
    <property type="entry name" value="LEUCINE-RICH REPEAT AND IQ DOMAIN-CONTAINING PROTEIN 1-RELATED"/>
    <property type="match status" value="1"/>
</dbReference>
<proteinExistence type="predicted"/>
<dbReference type="InterPro" id="IPR036859">
    <property type="entry name" value="CAP-Gly_dom_sf"/>
</dbReference>
<gene>
    <name evidence="5" type="ORF">BOVATA_022380</name>
</gene>
<dbReference type="InterPro" id="IPR032675">
    <property type="entry name" value="LRR_dom_sf"/>
</dbReference>
<keyword evidence="2" id="KW-0677">Repeat</keyword>
<dbReference type="EMBL" id="BDSA01000002">
    <property type="protein sequence ID" value="GBE60745.1"/>
    <property type="molecule type" value="Genomic_DNA"/>
</dbReference>
<dbReference type="PANTHER" id="PTHR46652:SF3">
    <property type="entry name" value="LEUCINE-RICH REPEAT-CONTAINING PROTEIN 9"/>
    <property type="match status" value="1"/>
</dbReference>
<evidence type="ECO:0000256" key="2">
    <source>
        <dbReference type="ARBA" id="ARBA00022737"/>
    </source>
</evidence>
<keyword evidence="3" id="KW-0143">Chaperone</keyword>
<dbReference type="InterPro" id="IPR000938">
    <property type="entry name" value="CAP-Gly_domain"/>
</dbReference>
<sequence length="617" mass="69885">MSGKTPTTPGPIRVGQRVIFERNTGTVRWRGLAPVRHCWMLDDKRAYHGVIVDEEPEDAPPEDKEEEEESKAEMLGVEWDNWRVGSHNGTVEGVFYFNPERMRRCEGVMEAVRHVYSKHEEPWLRENAVKYAMKITIDNFENRSCSFVRETDVQLGVTMEQAVHDRYITDDPSGVSSSPHGKGRIGHEFVGRDEALEFFSHTANLLTLGLQDCRIDRLGDCTKYSFPKVREAHLPNNLVTDWDVVRGLLAMLPRVDTVDLSGNTLVFNDEKPLESATLATLVLNNTMLKFETVTKLLSNVKGLKALSLCRNMYIELPSLESLKSLQSLDITDNSVWNWFYVLRLVKSAPTLKRLIITKNRLSSLCVDPKTGNALSLYRAALHLAKDHDEPLKAFEALEELHMEENYVHDWKVVSDLAVLFPNIRALRFKLCMLHKESTQAEESIHRQVLISIFPALKVLNGTEVTKYDRTNAERYYLSLEHANSTAFKSTNTHEALKASHSSRLEKVHGKREAAPAKNGTFVSPGLRMISVKLVPDGDSDSYLKPAVTRSIPLCTTVLELKVICSEIYGLTLSDVVLIYNSGDMPISERMDNDEAEIQYYGVDDGYSIRIQSRRLNG</sequence>
<keyword evidence="6" id="KW-1185">Reference proteome</keyword>
<dbReference type="SUPFAM" id="SSF54236">
    <property type="entry name" value="Ubiquitin-like"/>
    <property type="match status" value="1"/>
</dbReference>
<dbReference type="Gene3D" id="3.80.10.10">
    <property type="entry name" value="Ribonuclease Inhibitor"/>
    <property type="match status" value="3"/>
</dbReference>
<dbReference type="AlphaFoldDB" id="A0A2H6KCN2"/>
<name>A0A2H6KCN2_9APIC</name>
<dbReference type="InterPro" id="IPR029071">
    <property type="entry name" value="Ubiquitin-like_domsf"/>
</dbReference>
<dbReference type="GeneID" id="39874515"/>
<dbReference type="InterPro" id="IPR050836">
    <property type="entry name" value="SDS22/Internalin_LRR"/>
</dbReference>
<evidence type="ECO:0000313" key="6">
    <source>
        <dbReference type="Proteomes" id="UP000236319"/>
    </source>
</evidence>
<dbReference type="Gene3D" id="3.10.20.90">
    <property type="entry name" value="Phosphatidylinositol 3-kinase Catalytic Subunit, Chain A, domain 1"/>
    <property type="match status" value="1"/>
</dbReference>
<accession>A0A2H6KCN2</accession>
<dbReference type="Proteomes" id="UP000236319">
    <property type="component" value="Unassembled WGS sequence"/>
</dbReference>
<evidence type="ECO:0000313" key="5">
    <source>
        <dbReference type="EMBL" id="GBE60745.1"/>
    </source>
</evidence>
<dbReference type="SUPFAM" id="SSF74924">
    <property type="entry name" value="Cap-Gly domain"/>
    <property type="match status" value="1"/>
</dbReference>
<comment type="caution">
    <text evidence="5">The sequence shown here is derived from an EMBL/GenBank/DDBJ whole genome shotgun (WGS) entry which is preliminary data.</text>
</comment>
<evidence type="ECO:0000259" key="4">
    <source>
        <dbReference type="SMART" id="SM01052"/>
    </source>
</evidence>
<keyword evidence="1" id="KW-0433">Leucine-rich repeat</keyword>
<dbReference type="VEuPathDB" id="PiroplasmaDB:BOVATA_022380"/>
<dbReference type="OrthoDB" id="409725at2759"/>
<organism evidence="5 6">
    <name type="scientific">Babesia ovata</name>
    <dbReference type="NCBI Taxonomy" id="189622"/>
    <lineage>
        <taxon>Eukaryota</taxon>
        <taxon>Sar</taxon>
        <taxon>Alveolata</taxon>
        <taxon>Apicomplexa</taxon>
        <taxon>Aconoidasida</taxon>
        <taxon>Piroplasmida</taxon>
        <taxon>Babesiidae</taxon>
        <taxon>Babesia</taxon>
    </lineage>
</organism>
<reference evidence="5 6" key="1">
    <citation type="journal article" date="2017" name="BMC Genomics">
        <title>Whole-genome assembly of Babesia ovata and comparative genomics between closely related pathogens.</title>
        <authorList>
            <person name="Yamagishi J."/>
            <person name="Asada M."/>
            <person name="Hakimi H."/>
            <person name="Tanaka T.Q."/>
            <person name="Sugimoto C."/>
            <person name="Kawazu S."/>
        </authorList>
    </citation>
    <scope>NUCLEOTIDE SEQUENCE [LARGE SCALE GENOMIC DNA]</scope>
    <source>
        <strain evidence="5 6">Miyake</strain>
    </source>
</reference>
<feature type="domain" description="CAP-Gly" evidence="4">
    <location>
        <begin position="14"/>
        <end position="106"/>
    </location>
</feature>
<protein>
    <submittedName>
        <fullName evidence="5">CAP-Gly domain-containing protein, putative</fullName>
    </submittedName>
</protein>